<comment type="caution">
    <text evidence="1">The sequence shown here is derived from an EMBL/GenBank/DDBJ whole genome shotgun (WGS) entry which is preliminary data.</text>
</comment>
<protein>
    <recommendedName>
        <fullName evidence="3">F-box domain-containing protein</fullName>
    </recommendedName>
</protein>
<reference evidence="1" key="1">
    <citation type="submission" date="2020-01" db="EMBL/GenBank/DDBJ databases">
        <title>Identification and distribution of gene clusters putatively required for synthesis of sphingolipid metabolism inhibitors in phylogenetically diverse species of the filamentous fungus Fusarium.</title>
        <authorList>
            <person name="Kim H.-S."/>
            <person name="Busman M."/>
            <person name="Brown D.W."/>
            <person name="Divon H."/>
            <person name="Uhlig S."/>
            <person name="Proctor R.H."/>
        </authorList>
    </citation>
    <scope>NUCLEOTIDE SEQUENCE</scope>
    <source>
        <strain evidence="1">NRRL 31653</strain>
    </source>
</reference>
<evidence type="ECO:0008006" key="3">
    <source>
        <dbReference type="Google" id="ProtNLM"/>
    </source>
</evidence>
<sequence length="368" mass="41636">MAILFDLTDETLHRVLEFVTNDRESLENASVVNTTGASTKSSFLSSCANGTIAKNVLNHPSRDLLFIFSETLIFDGALKGWTLDTAEKDLQFPLGHIRHVTSQPWNSEELFDMAYARSFLHLPRIQTICAYGMLDYLDNELDSEDDELLLTHLDDYLLPFPVSTSPITELTIVGCLRFGAPDSTTACRALTKVRVRVDDELYSYGWPDRKELAEAVMKYKGSLEDLDIDINVSRLPNPDPVLEETYSHMSRIQTVAVPITDFFKGFWSNGVENCIKVVLDRIPQGIQVLKPRSQRFIESWLSSSNDVFLEPYLEGIIELLDEAGLQGRFSKFRVLDLSEAFVDDPIMFATMSIKELARPRGVKCLLYN</sequence>
<evidence type="ECO:0000313" key="2">
    <source>
        <dbReference type="Proteomes" id="UP000737391"/>
    </source>
</evidence>
<evidence type="ECO:0000313" key="1">
    <source>
        <dbReference type="EMBL" id="KAF4501134.1"/>
    </source>
</evidence>
<dbReference type="OrthoDB" id="5104176at2759"/>
<gene>
    <name evidence="1" type="ORF">FAGAP_2670</name>
</gene>
<name>A0A9P5BFJ9_9HYPO</name>
<dbReference type="AlphaFoldDB" id="A0A9P5BFJ9"/>
<dbReference type="Proteomes" id="UP000737391">
    <property type="component" value="Unassembled WGS sequence"/>
</dbReference>
<proteinExistence type="predicted"/>
<accession>A0A9P5BFJ9</accession>
<dbReference type="EMBL" id="LUFC02000150">
    <property type="protein sequence ID" value="KAF4501134.1"/>
    <property type="molecule type" value="Genomic_DNA"/>
</dbReference>
<keyword evidence="2" id="KW-1185">Reference proteome</keyword>
<organism evidence="1 2">
    <name type="scientific">Fusarium agapanthi</name>
    <dbReference type="NCBI Taxonomy" id="1803897"/>
    <lineage>
        <taxon>Eukaryota</taxon>
        <taxon>Fungi</taxon>
        <taxon>Dikarya</taxon>
        <taxon>Ascomycota</taxon>
        <taxon>Pezizomycotina</taxon>
        <taxon>Sordariomycetes</taxon>
        <taxon>Hypocreomycetidae</taxon>
        <taxon>Hypocreales</taxon>
        <taxon>Nectriaceae</taxon>
        <taxon>Fusarium</taxon>
        <taxon>Fusarium fujikuroi species complex</taxon>
    </lineage>
</organism>